<feature type="domain" description="Inner membrane protein YqiJ OB-fold" evidence="2">
    <location>
        <begin position="137"/>
        <end position="200"/>
    </location>
</feature>
<feature type="transmembrane region" description="Helical" evidence="1">
    <location>
        <begin position="93"/>
        <end position="114"/>
    </location>
</feature>
<evidence type="ECO:0008006" key="6">
    <source>
        <dbReference type="Google" id="ProtNLM"/>
    </source>
</evidence>
<feature type="transmembrane region" description="Helical" evidence="1">
    <location>
        <begin position="56"/>
        <end position="81"/>
    </location>
</feature>
<geneLocation type="plasmid" evidence="5">
    <name>pvf1</name>
</geneLocation>
<dbReference type="InterPro" id="IPR010840">
    <property type="entry name" value="YqiJ_OB"/>
</dbReference>
<accession>A0A221KK44</accession>
<keyword evidence="1" id="KW-0812">Transmembrane</keyword>
<evidence type="ECO:0000313" key="4">
    <source>
        <dbReference type="EMBL" id="ASM79273.1"/>
    </source>
</evidence>
<dbReference type="RefSeq" id="WP_089418419.1">
    <property type="nucleotide sequence ID" value="NZ_CP022424.1"/>
</dbReference>
<keyword evidence="1" id="KW-1133">Transmembrane helix</keyword>
<dbReference type="Proteomes" id="UP000199729">
    <property type="component" value="Plasmid pVF1"/>
</dbReference>
<evidence type="ECO:0000313" key="5">
    <source>
        <dbReference type="Proteomes" id="UP000199729"/>
    </source>
</evidence>
<evidence type="ECO:0000259" key="2">
    <source>
        <dbReference type="Pfam" id="PF07290"/>
    </source>
</evidence>
<evidence type="ECO:0000259" key="3">
    <source>
        <dbReference type="Pfam" id="PF21001"/>
    </source>
</evidence>
<keyword evidence="4" id="KW-0614">Plasmid</keyword>
<organism evidence="4 5">
    <name type="scientific">Vitreoscilla filiformis</name>
    <dbReference type="NCBI Taxonomy" id="63"/>
    <lineage>
        <taxon>Bacteria</taxon>
        <taxon>Pseudomonadati</taxon>
        <taxon>Pseudomonadota</taxon>
        <taxon>Betaproteobacteria</taxon>
        <taxon>Neisseriales</taxon>
        <taxon>Neisseriaceae</taxon>
        <taxon>Vitreoscilla</taxon>
    </lineage>
</organism>
<dbReference type="OrthoDB" id="7207054at2"/>
<reference evidence="4 5" key="1">
    <citation type="submission" date="2017-07" db="EMBL/GenBank/DDBJ databases">
        <title>Complete Genome Sequence of the cosmetic ferment Vitreoscilla filiformis (ATCC15551).</title>
        <authorList>
            <person name="Contreras S."/>
            <person name="Sagory-Zalkind P."/>
            <person name="Blanquart H."/>
            <person name="Iltis A."/>
            <person name="Morand S.C."/>
        </authorList>
    </citation>
    <scope>NUCLEOTIDE SEQUENCE [LARGE SCALE GENOMIC DNA]</scope>
    <source>
        <strain evidence="4 5">ATCC 15551</strain>
        <plasmid evidence="5">Plasmid pvf1</plasmid>
    </source>
</reference>
<dbReference type="KEGG" id="vff:VITFI_CDS3496"/>
<sequence>MNLFTAPETWPFGVGFALIVGLALIEGLGMLIALSPSSVVDHWLPDFHADSALDQWLGWLHVGKVPALVLLLLFLTGYTVFGYSLQLVAQGLWGAYLPAWLAGTLAVPAGLATVRSLGALIAHIIPRDESSAVSDQTLLGRVGVISGGIARRGLAAQARVRDSLGRTHYLMVEPDLEADVFEEGTQVLIVRKVGAFYRCIANPHPGLM</sequence>
<dbReference type="AlphaFoldDB" id="A0A221KK44"/>
<feature type="transmembrane region" description="Helical" evidence="1">
    <location>
        <begin position="12"/>
        <end position="35"/>
    </location>
</feature>
<gene>
    <name evidence="4" type="ORF">VITFI_CDS3496</name>
</gene>
<keyword evidence="5" id="KW-1185">Reference proteome</keyword>
<feature type="domain" description="Inner membrane protein YqiJ N-terminal" evidence="3">
    <location>
        <begin position="10"/>
        <end position="115"/>
    </location>
</feature>
<keyword evidence="1" id="KW-0472">Membrane</keyword>
<protein>
    <recommendedName>
        <fullName evidence="6">DUF1449 family protein</fullName>
    </recommendedName>
</protein>
<dbReference type="Pfam" id="PF21001">
    <property type="entry name" value="YqiJ_N"/>
    <property type="match status" value="1"/>
</dbReference>
<proteinExistence type="predicted"/>
<dbReference type="EMBL" id="CP022424">
    <property type="protein sequence ID" value="ASM79273.1"/>
    <property type="molecule type" value="Genomic_DNA"/>
</dbReference>
<dbReference type="Pfam" id="PF07290">
    <property type="entry name" value="YqiJ_OB"/>
    <property type="match status" value="1"/>
</dbReference>
<dbReference type="InterPro" id="IPR048376">
    <property type="entry name" value="YqiJ_N"/>
</dbReference>
<evidence type="ECO:0000256" key="1">
    <source>
        <dbReference type="SAM" id="Phobius"/>
    </source>
</evidence>
<name>A0A221KK44_VITFI</name>